<evidence type="ECO:0000313" key="1">
    <source>
        <dbReference type="EMBL" id="GMH29073.1"/>
    </source>
</evidence>
<accession>A0AAD3TFN5</accession>
<evidence type="ECO:0000313" key="2">
    <source>
        <dbReference type="Proteomes" id="UP001279734"/>
    </source>
</evidence>
<comment type="caution">
    <text evidence="1">The sequence shown here is derived from an EMBL/GenBank/DDBJ whole genome shotgun (WGS) entry which is preliminary data.</text>
</comment>
<dbReference type="Proteomes" id="UP001279734">
    <property type="component" value="Unassembled WGS sequence"/>
</dbReference>
<gene>
    <name evidence="1" type="ORF">Nepgr_030916</name>
</gene>
<reference evidence="1" key="1">
    <citation type="submission" date="2023-05" db="EMBL/GenBank/DDBJ databases">
        <title>Nepenthes gracilis genome sequencing.</title>
        <authorList>
            <person name="Fukushima K."/>
        </authorList>
    </citation>
    <scope>NUCLEOTIDE SEQUENCE</scope>
    <source>
        <strain evidence="1">SING2019-196</strain>
    </source>
</reference>
<name>A0AAD3TFN5_NEPGR</name>
<proteinExistence type="predicted"/>
<dbReference type="EMBL" id="BSYO01000035">
    <property type="protein sequence ID" value="GMH29073.1"/>
    <property type="molecule type" value="Genomic_DNA"/>
</dbReference>
<keyword evidence="2" id="KW-1185">Reference proteome</keyword>
<dbReference type="AlphaFoldDB" id="A0AAD3TFN5"/>
<sequence>MGRATFSPMLASWSVFARFNDEVSSSLVMDDQSWHVCIRECSSEGCRLRASTGGESTDAVEVWSLLLFKAHLCAAVYCLGDACPKPCLVYPKLVLVLGAAE</sequence>
<organism evidence="1 2">
    <name type="scientific">Nepenthes gracilis</name>
    <name type="common">Slender pitcher plant</name>
    <dbReference type="NCBI Taxonomy" id="150966"/>
    <lineage>
        <taxon>Eukaryota</taxon>
        <taxon>Viridiplantae</taxon>
        <taxon>Streptophyta</taxon>
        <taxon>Embryophyta</taxon>
        <taxon>Tracheophyta</taxon>
        <taxon>Spermatophyta</taxon>
        <taxon>Magnoliopsida</taxon>
        <taxon>eudicotyledons</taxon>
        <taxon>Gunneridae</taxon>
        <taxon>Pentapetalae</taxon>
        <taxon>Caryophyllales</taxon>
        <taxon>Nepenthaceae</taxon>
        <taxon>Nepenthes</taxon>
    </lineage>
</organism>
<protein>
    <submittedName>
        <fullName evidence="1">Uncharacterized protein</fullName>
    </submittedName>
</protein>